<reference evidence="2 3" key="1">
    <citation type="journal article" date="2024" name="BMC Genomics">
        <title>De novo assembly and annotation of Popillia japonica's genome with initial clues to its potential as an invasive pest.</title>
        <authorList>
            <person name="Cucini C."/>
            <person name="Boschi S."/>
            <person name="Funari R."/>
            <person name="Cardaioli E."/>
            <person name="Iannotti N."/>
            <person name="Marturano G."/>
            <person name="Paoli F."/>
            <person name="Bruttini M."/>
            <person name="Carapelli A."/>
            <person name="Frati F."/>
            <person name="Nardi F."/>
        </authorList>
    </citation>
    <scope>NUCLEOTIDE SEQUENCE [LARGE SCALE GENOMIC DNA]</scope>
    <source>
        <strain evidence="2">DMR45628</strain>
    </source>
</reference>
<sequence>MRHNTNCHRRISNKSRHIKSMELEDCLKEFAYIFVRSFEEKLKYWLTYLENRQTKLNTSKPGTILSTAVAIIPQVGKGLASAVKHGDQFVQNRLESSTAQSFADITYFSENNKDAFRLILIEGAVDLFCKYEYQFSVVSCNGGVIRAAQKLGSDAAQRMISFLLENKCVSLTPGLVAKGIVNGNSPRNSKKVISSGRSLILNEETVSTADFFANTGIRLENDRVITYYTDKNCLNDLRHRLTFSWEDREKIISSYKVDRPEYSYKYQFIFRNKSELVEMVRQFITTKDPIEDVKEFIRVRDDELEMLIKSSNDDISALQVKGMDENKEDHHLTREHISKTEEAIITYLGSVVFETLKENLEDDRRKREEFDKIKREEEEARKRIKEEERKLREEEERRVREEEERRRKEEADALIEKIKEQQQIQLPERAIIVDGDRVKQELKKVEDCVNRELRKGDMEVRRVGEKIRNIRIKW</sequence>
<evidence type="ECO:0000313" key="2">
    <source>
        <dbReference type="EMBL" id="KAK9712098.1"/>
    </source>
</evidence>
<evidence type="ECO:0000313" key="3">
    <source>
        <dbReference type="Proteomes" id="UP001458880"/>
    </source>
</evidence>
<comment type="caution">
    <text evidence="2">The sequence shown here is derived from an EMBL/GenBank/DDBJ whole genome shotgun (WGS) entry which is preliminary data.</text>
</comment>
<name>A0AAW1K3C9_POPJA</name>
<keyword evidence="3" id="KW-1185">Reference proteome</keyword>
<dbReference type="AlphaFoldDB" id="A0AAW1K3C9"/>
<accession>A0AAW1K3C9</accession>
<dbReference type="EMBL" id="JASPKY010000268">
    <property type="protein sequence ID" value="KAK9712098.1"/>
    <property type="molecule type" value="Genomic_DNA"/>
</dbReference>
<organism evidence="2 3">
    <name type="scientific">Popillia japonica</name>
    <name type="common">Japanese beetle</name>
    <dbReference type="NCBI Taxonomy" id="7064"/>
    <lineage>
        <taxon>Eukaryota</taxon>
        <taxon>Metazoa</taxon>
        <taxon>Ecdysozoa</taxon>
        <taxon>Arthropoda</taxon>
        <taxon>Hexapoda</taxon>
        <taxon>Insecta</taxon>
        <taxon>Pterygota</taxon>
        <taxon>Neoptera</taxon>
        <taxon>Endopterygota</taxon>
        <taxon>Coleoptera</taxon>
        <taxon>Polyphaga</taxon>
        <taxon>Scarabaeiformia</taxon>
        <taxon>Scarabaeidae</taxon>
        <taxon>Rutelinae</taxon>
        <taxon>Popillia</taxon>
    </lineage>
</organism>
<protein>
    <submittedName>
        <fullName evidence="2">Uncharacterized protein</fullName>
    </submittedName>
</protein>
<keyword evidence="1" id="KW-0175">Coiled coil</keyword>
<evidence type="ECO:0000256" key="1">
    <source>
        <dbReference type="SAM" id="Coils"/>
    </source>
</evidence>
<dbReference type="Proteomes" id="UP001458880">
    <property type="component" value="Unassembled WGS sequence"/>
</dbReference>
<feature type="coiled-coil region" evidence="1">
    <location>
        <begin position="367"/>
        <end position="421"/>
    </location>
</feature>
<gene>
    <name evidence="2" type="ORF">QE152_g25067</name>
</gene>
<proteinExistence type="predicted"/>